<dbReference type="PANTHER" id="PTHR24177:SF365">
    <property type="entry name" value="ANKYRIN REPEAT-CONTAINING PROTEIN NPR4-LIKE ISOFORM X1"/>
    <property type="match status" value="1"/>
</dbReference>
<dbReference type="AlphaFoldDB" id="A0AAD9TLJ5"/>
<feature type="transmembrane region" description="Helical" evidence="1">
    <location>
        <begin position="195"/>
        <end position="213"/>
    </location>
</feature>
<protein>
    <recommendedName>
        <fullName evidence="2">PGG domain-containing protein</fullName>
    </recommendedName>
</protein>
<accession>A0AAD9TLJ5</accession>
<dbReference type="PANTHER" id="PTHR24177">
    <property type="entry name" value="CASKIN"/>
    <property type="match status" value="1"/>
</dbReference>
<evidence type="ECO:0000256" key="1">
    <source>
        <dbReference type="SAM" id="Phobius"/>
    </source>
</evidence>
<dbReference type="GO" id="GO:0016020">
    <property type="term" value="C:membrane"/>
    <property type="evidence" value="ECO:0007669"/>
    <property type="project" value="TreeGrafter"/>
</dbReference>
<reference evidence="3" key="1">
    <citation type="journal article" date="2023" name="Plant J.">
        <title>Genome sequences and population genomics provide insights into the demographic history, inbreeding, and mutation load of two 'living fossil' tree species of Dipteronia.</title>
        <authorList>
            <person name="Feng Y."/>
            <person name="Comes H.P."/>
            <person name="Chen J."/>
            <person name="Zhu S."/>
            <person name="Lu R."/>
            <person name="Zhang X."/>
            <person name="Li P."/>
            <person name="Qiu J."/>
            <person name="Olsen K.M."/>
            <person name="Qiu Y."/>
        </authorList>
    </citation>
    <scope>NUCLEOTIDE SEQUENCE</scope>
    <source>
        <strain evidence="3">KIB01</strain>
    </source>
</reference>
<evidence type="ECO:0000313" key="3">
    <source>
        <dbReference type="EMBL" id="KAK2637750.1"/>
    </source>
</evidence>
<feature type="transmembrane region" description="Helical" evidence="1">
    <location>
        <begin position="233"/>
        <end position="261"/>
    </location>
</feature>
<keyword evidence="1" id="KW-1133">Transmembrane helix</keyword>
<keyword evidence="1" id="KW-0812">Transmembrane</keyword>
<dbReference type="InterPro" id="IPR026961">
    <property type="entry name" value="PGG_dom"/>
</dbReference>
<dbReference type="Proteomes" id="UP001280121">
    <property type="component" value="Unassembled WGS sequence"/>
</dbReference>
<keyword evidence="4" id="KW-1185">Reference proteome</keyword>
<proteinExistence type="predicted"/>
<feature type="domain" description="PGG" evidence="2">
    <location>
        <begin position="185"/>
        <end position="298"/>
    </location>
</feature>
<gene>
    <name evidence="3" type="ORF">Ddye_025545</name>
</gene>
<evidence type="ECO:0000313" key="4">
    <source>
        <dbReference type="Proteomes" id="UP001280121"/>
    </source>
</evidence>
<dbReference type="EMBL" id="JANJYI010000008">
    <property type="protein sequence ID" value="KAK2637750.1"/>
    <property type="molecule type" value="Genomic_DNA"/>
</dbReference>
<sequence>MNTNKKDDLVRKWLKRKIWKVVTSIAPSTSKKLQETKLRHKYAMELVTIVCKRAKHMPTLERLKFFMESEVLNLAASSECLLAPGARENAFRQLTEGTDSKLIELNLKEKRGSESIMMNLVAKLAPPPQLSSISGTALQMQRELQWFQEVEKLVNTSIKEKKDNAGLTPRQLFTKNHETLVEKAEKWMKDTSNSCMVVTTLVATVVFSAAFTVPGGNNGEGFPIFLHDKAFTLFIISDALALFSSLTSVVMFLSILTARYAEEDFLKKLPLKLLIGLASLFFAITTMMVAFVAALWIVLHDKFKWISILIYRSTFIGIFHPEKLW</sequence>
<dbReference type="Pfam" id="PF13962">
    <property type="entry name" value="PGG"/>
    <property type="match status" value="1"/>
</dbReference>
<keyword evidence="1" id="KW-0472">Membrane</keyword>
<comment type="caution">
    <text evidence="3">The sequence shown here is derived from an EMBL/GenBank/DDBJ whole genome shotgun (WGS) entry which is preliminary data.</text>
</comment>
<organism evidence="3 4">
    <name type="scientific">Dipteronia dyeriana</name>
    <dbReference type="NCBI Taxonomy" id="168575"/>
    <lineage>
        <taxon>Eukaryota</taxon>
        <taxon>Viridiplantae</taxon>
        <taxon>Streptophyta</taxon>
        <taxon>Embryophyta</taxon>
        <taxon>Tracheophyta</taxon>
        <taxon>Spermatophyta</taxon>
        <taxon>Magnoliopsida</taxon>
        <taxon>eudicotyledons</taxon>
        <taxon>Gunneridae</taxon>
        <taxon>Pentapetalae</taxon>
        <taxon>rosids</taxon>
        <taxon>malvids</taxon>
        <taxon>Sapindales</taxon>
        <taxon>Sapindaceae</taxon>
        <taxon>Hippocastanoideae</taxon>
        <taxon>Acereae</taxon>
        <taxon>Dipteronia</taxon>
    </lineage>
</organism>
<evidence type="ECO:0000259" key="2">
    <source>
        <dbReference type="Pfam" id="PF13962"/>
    </source>
</evidence>
<feature type="transmembrane region" description="Helical" evidence="1">
    <location>
        <begin position="273"/>
        <end position="297"/>
    </location>
</feature>
<name>A0AAD9TLJ5_9ROSI</name>